<evidence type="ECO:0000259" key="13">
    <source>
        <dbReference type="Pfam" id="PF07715"/>
    </source>
</evidence>
<evidence type="ECO:0000256" key="2">
    <source>
        <dbReference type="ARBA" id="ARBA00022448"/>
    </source>
</evidence>
<name>A0A401J710_SPHXE</name>
<gene>
    <name evidence="14" type="ORF">MBESOW_P3647</name>
</gene>
<evidence type="ECO:0000256" key="5">
    <source>
        <dbReference type="ARBA" id="ARBA00022692"/>
    </source>
</evidence>
<organism evidence="14 15">
    <name type="scientific">Sphingobium xenophagum</name>
    <dbReference type="NCBI Taxonomy" id="121428"/>
    <lineage>
        <taxon>Bacteria</taxon>
        <taxon>Pseudomonadati</taxon>
        <taxon>Pseudomonadota</taxon>
        <taxon>Alphaproteobacteria</taxon>
        <taxon>Sphingomonadales</taxon>
        <taxon>Sphingomonadaceae</taxon>
        <taxon>Sphingobium</taxon>
    </lineage>
</organism>
<keyword evidence="4" id="KW-0410">Iron transport</keyword>
<sequence>MAARLVPPPHWQAGASKSRRSASGLIVSRDSNSPLFSETKSSEKERRKTCRHPVREMRLFREGIILRTSHLSLLISTSLAAAFAVPASAQDQSAANAVLSDPNEIIVTAQKRAQSVQDVPISITAVAGSSLGTLQMRSGTEIARQTPNLSVSVLGNEDQPKFSVRGIAQSAFDLNASSPTGIFYDEVFVRASFLGGAQLFDMDRVEVLRGPQGTLFGKETVGGAVSYITRAPQFDNSGFISAELGNYSYAGLQGAANTQIVEDRLALRVSFNTSDSDGFVKNLLPGGRDKSNFNKVAIRTALKYRDDAGFDATLRYSFTRSAPEAVGTNVTGYLPGNTTVASGYAAMALISRSTRIWAMSR</sequence>
<dbReference type="Pfam" id="PF07715">
    <property type="entry name" value="Plug"/>
    <property type="match status" value="1"/>
</dbReference>
<comment type="similarity">
    <text evidence="11">Belongs to the TonB-dependent receptor family.</text>
</comment>
<dbReference type="Proteomes" id="UP000290975">
    <property type="component" value="Unassembled WGS sequence"/>
</dbReference>
<dbReference type="InterPro" id="IPR012910">
    <property type="entry name" value="Plug_dom"/>
</dbReference>
<evidence type="ECO:0000256" key="7">
    <source>
        <dbReference type="ARBA" id="ARBA00023065"/>
    </source>
</evidence>
<dbReference type="SUPFAM" id="SSF56935">
    <property type="entry name" value="Porins"/>
    <property type="match status" value="1"/>
</dbReference>
<dbReference type="Gene3D" id="2.40.170.20">
    <property type="entry name" value="TonB-dependent receptor, beta-barrel domain"/>
    <property type="match status" value="1"/>
</dbReference>
<keyword evidence="15" id="KW-1185">Reference proteome</keyword>
<dbReference type="AlphaFoldDB" id="A0A401J710"/>
<keyword evidence="5 11" id="KW-0812">Transmembrane</keyword>
<keyword evidence="8" id="KW-0798">TonB box</keyword>
<evidence type="ECO:0000256" key="4">
    <source>
        <dbReference type="ARBA" id="ARBA00022496"/>
    </source>
</evidence>
<dbReference type="EMBL" id="BBQY01000038">
    <property type="protein sequence ID" value="GBH32417.1"/>
    <property type="molecule type" value="Genomic_DNA"/>
</dbReference>
<dbReference type="InterPro" id="IPR039426">
    <property type="entry name" value="TonB-dep_rcpt-like"/>
</dbReference>
<feature type="domain" description="TonB-dependent receptor plug" evidence="13">
    <location>
        <begin position="116"/>
        <end position="224"/>
    </location>
</feature>
<keyword evidence="10 11" id="KW-0998">Cell outer membrane</keyword>
<keyword evidence="2 11" id="KW-0813">Transport</keyword>
<evidence type="ECO:0000256" key="11">
    <source>
        <dbReference type="PROSITE-ProRule" id="PRU01360"/>
    </source>
</evidence>
<dbReference type="GO" id="GO:0009279">
    <property type="term" value="C:cell outer membrane"/>
    <property type="evidence" value="ECO:0007669"/>
    <property type="project" value="UniProtKB-SubCell"/>
</dbReference>
<evidence type="ECO:0000313" key="14">
    <source>
        <dbReference type="EMBL" id="GBH32417.1"/>
    </source>
</evidence>
<evidence type="ECO:0000256" key="12">
    <source>
        <dbReference type="SAM" id="MobiDB-lite"/>
    </source>
</evidence>
<evidence type="ECO:0000256" key="3">
    <source>
        <dbReference type="ARBA" id="ARBA00022452"/>
    </source>
</evidence>
<keyword evidence="7" id="KW-0406">Ion transport</keyword>
<evidence type="ECO:0000313" key="15">
    <source>
        <dbReference type="Proteomes" id="UP000290975"/>
    </source>
</evidence>
<keyword evidence="3 11" id="KW-1134">Transmembrane beta strand</keyword>
<dbReference type="PROSITE" id="PS52016">
    <property type="entry name" value="TONB_DEPENDENT_REC_3"/>
    <property type="match status" value="1"/>
</dbReference>
<proteinExistence type="inferred from homology"/>
<protein>
    <submittedName>
        <fullName evidence="14">Iron complex outermembrane recepter protein</fullName>
    </submittedName>
</protein>
<reference evidence="14 15" key="1">
    <citation type="submission" date="2014-12" db="EMBL/GenBank/DDBJ databases">
        <title>Whole genome sequencing of Sphingobium xenophagum OW59.</title>
        <authorList>
            <person name="Ohta Y."/>
            <person name="Nishi S."/>
            <person name="Hatada Y."/>
        </authorList>
    </citation>
    <scope>NUCLEOTIDE SEQUENCE [LARGE SCALE GENOMIC DNA]</scope>
    <source>
        <strain evidence="14 15">OW59</strain>
    </source>
</reference>
<evidence type="ECO:0000256" key="8">
    <source>
        <dbReference type="ARBA" id="ARBA00023077"/>
    </source>
</evidence>
<dbReference type="PANTHER" id="PTHR32552:SF81">
    <property type="entry name" value="TONB-DEPENDENT OUTER MEMBRANE RECEPTOR"/>
    <property type="match status" value="1"/>
</dbReference>
<keyword evidence="6" id="KW-0408">Iron</keyword>
<dbReference type="GO" id="GO:0006826">
    <property type="term" value="P:iron ion transport"/>
    <property type="evidence" value="ECO:0007669"/>
    <property type="project" value="UniProtKB-KW"/>
</dbReference>
<accession>A0A401J710</accession>
<feature type="compositionally biased region" description="Polar residues" evidence="12">
    <location>
        <begin position="29"/>
        <end position="39"/>
    </location>
</feature>
<evidence type="ECO:0000256" key="9">
    <source>
        <dbReference type="ARBA" id="ARBA00023136"/>
    </source>
</evidence>
<evidence type="ECO:0000256" key="1">
    <source>
        <dbReference type="ARBA" id="ARBA00004571"/>
    </source>
</evidence>
<feature type="region of interest" description="Disordered" evidence="12">
    <location>
        <begin position="1"/>
        <end position="50"/>
    </location>
</feature>
<dbReference type="PANTHER" id="PTHR32552">
    <property type="entry name" value="FERRICHROME IRON RECEPTOR-RELATED"/>
    <property type="match status" value="1"/>
</dbReference>
<evidence type="ECO:0000256" key="10">
    <source>
        <dbReference type="ARBA" id="ARBA00023237"/>
    </source>
</evidence>
<keyword evidence="9 11" id="KW-0472">Membrane</keyword>
<comment type="subcellular location">
    <subcellularLocation>
        <location evidence="1 11">Cell outer membrane</location>
        <topology evidence="1 11">Multi-pass membrane protein</topology>
    </subcellularLocation>
</comment>
<feature type="compositionally biased region" description="Pro residues" evidence="12">
    <location>
        <begin position="1"/>
        <end position="10"/>
    </location>
</feature>
<comment type="caution">
    <text evidence="14">The sequence shown here is derived from an EMBL/GenBank/DDBJ whole genome shotgun (WGS) entry which is preliminary data.</text>
</comment>
<feature type="compositionally biased region" description="Low complexity" evidence="12">
    <location>
        <begin position="13"/>
        <end position="24"/>
    </location>
</feature>
<dbReference type="InterPro" id="IPR036942">
    <property type="entry name" value="Beta-barrel_TonB_sf"/>
</dbReference>
<evidence type="ECO:0000256" key="6">
    <source>
        <dbReference type="ARBA" id="ARBA00023004"/>
    </source>
</evidence>